<dbReference type="PATRIC" id="fig|1232724.3.peg.1661"/>
<dbReference type="Pfam" id="PF13481">
    <property type="entry name" value="AAA_25"/>
    <property type="match status" value="1"/>
</dbReference>
<dbReference type="Pfam" id="PF09250">
    <property type="entry name" value="Prim-Pol"/>
    <property type="match status" value="1"/>
</dbReference>
<dbReference type="HOGENOM" id="CLU_404302_0_0_11"/>
<dbReference type="SUPFAM" id="SSF52540">
    <property type="entry name" value="P-loop containing nucleoside triphosphate hydrolases"/>
    <property type="match status" value="1"/>
</dbReference>
<evidence type="ECO:0000313" key="4">
    <source>
        <dbReference type="Proteomes" id="UP000007329"/>
    </source>
</evidence>
<reference evidence="3 4" key="2">
    <citation type="journal article" date="2012" name="Nucleic Acids Res.">
        <title>Massive gene acquisitions in Mycobacterium indicus pranii provide a perspective on mycobacterial evolution.</title>
        <authorList>
            <person name="Saini V."/>
            <person name="Raghuvanshi S."/>
            <person name="Khurana J.P."/>
            <person name="Ahmed N."/>
            <person name="Hasnain S.E."/>
            <person name="Tyagi A.K."/>
            <person name="Tyagi A.K."/>
        </authorList>
    </citation>
    <scope>NUCLEOTIDE SEQUENCE [LARGE SCALE GENOMIC DNA]</scope>
    <source>
        <strain evidence="4">DSM 45239 / MTCC 9506</strain>
    </source>
</reference>
<sequence length="680" mass="72415">MTEPDARHDAEATGPAGAAAGAVLGYGRAAQLYRDAGWLGVLPLLPREKVPHLAGFTGNDGAWPTDEQIAAWCRDQPADANLMLRVNYGLVGIDVDSYDGKTGGRTLEEAENRWGALPPTYRSSSRSEDPVSGIRVYRAPEGARFRAGIKFADLGVGDIDTIQPHHRHITAWPSIHPAGGRYRWYGPDGAMLPDGRVPLVQELPELPPTWVEHLSRDAVRDEVFDGSAPNRTQAQRERVNEELYQRLIALPEDGAPPDRVVADRLDRAMTDLTSGIGGRYDTTLEHVATLMRLHAAGRVGVPGALDQLHAAYVLEVADTRPQVVADAEFLRSIEGAAALVAASSAKVAERADGGKGPGDAWTLTDGASFVLDVPDEIPALWGSGQRVLWPEGESLMICGLPGVGKTTLAGMLVSAQLGGIGDLEDHVLGLPVARVSGKILYLAMDRPQQIARSFHRQFSDRDRDVLRERLLVWQGPPPDDIAANPPRLAELAELAGASVVYLDSLKDAAVGLAEDAVGAGYNRARQLLLNRGVQLVELHHTTKKPSGGVADVFGSVWLSSGTGSIIVLTGEPGDPIVGFRHVKQPAQEVGPLMLSHDEGTGTISILSSTDPVALAKEAGEEGITARAVAAVMFDKPNPSKAEIEKARRKLNKLTAEGSLKCIPGTTGGSKGGTQTRWAAT</sequence>
<proteinExistence type="predicted"/>
<accession>J9W8Z0</accession>
<reference evidence="3 4" key="1">
    <citation type="journal article" date="2007" name="PLoS ONE">
        <title>Molecular analysis of a leprosy immunotherapeutic bacillus provides insights into Mycobacterium evolution.</title>
        <authorList>
            <person name="Ahmed N."/>
            <person name="Saini V."/>
            <person name="Raghuvanshi S."/>
            <person name="Khurana J.P."/>
            <person name="Tyagi A.K."/>
            <person name="Tyagi A.K."/>
            <person name="Hasnain S.E."/>
        </authorList>
    </citation>
    <scope>NUCLEOTIDE SEQUENCE [LARGE SCALE GENOMIC DNA]</scope>
    <source>
        <strain evidence="3">MTCC 9506</strain>
    </source>
</reference>
<gene>
    <name evidence="3" type="ORF">MIP_02386</name>
</gene>
<dbReference type="RefSeq" id="WP_014941568.1">
    <property type="nucleotide sequence ID" value="NC_018612.1"/>
</dbReference>
<protein>
    <submittedName>
        <fullName evidence="3">Gp153</fullName>
    </submittedName>
</protein>
<evidence type="ECO:0000259" key="2">
    <source>
        <dbReference type="SMART" id="SM00943"/>
    </source>
</evidence>
<name>J9W8Z0_MYCIP</name>
<dbReference type="EMBL" id="CP002275">
    <property type="protein sequence ID" value="AFS13634.1"/>
    <property type="molecule type" value="Genomic_DNA"/>
</dbReference>
<dbReference type="CDD" id="cd04859">
    <property type="entry name" value="Prim_Pol"/>
    <property type="match status" value="1"/>
</dbReference>
<dbReference type="SUPFAM" id="SSF56747">
    <property type="entry name" value="Prim-pol domain"/>
    <property type="match status" value="1"/>
</dbReference>
<dbReference type="InterPro" id="IPR015330">
    <property type="entry name" value="DNA_primase/pol_bifunc_N"/>
</dbReference>
<dbReference type="Proteomes" id="UP000007329">
    <property type="component" value="Chromosome"/>
</dbReference>
<dbReference type="KEGG" id="mid:MIP_02386"/>
<feature type="region of interest" description="Disordered" evidence="1">
    <location>
        <begin position="661"/>
        <end position="680"/>
    </location>
</feature>
<dbReference type="Gene3D" id="3.40.50.300">
    <property type="entry name" value="P-loop containing nucleotide triphosphate hydrolases"/>
    <property type="match status" value="1"/>
</dbReference>
<dbReference type="AlphaFoldDB" id="J9W8Z0"/>
<evidence type="ECO:0000313" key="3">
    <source>
        <dbReference type="EMBL" id="AFS13634.1"/>
    </source>
</evidence>
<feature type="domain" description="DNA primase/polymerase bifunctional N-terminal" evidence="2">
    <location>
        <begin position="30"/>
        <end position="196"/>
    </location>
</feature>
<dbReference type="InterPro" id="IPR027417">
    <property type="entry name" value="P-loop_NTPase"/>
</dbReference>
<evidence type="ECO:0000256" key="1">
    <source>
        <dbReference type="SAM" id="MobiDB-lite"/>
    </source>
</evidence>
<organism evidence="3 4">
    <name type="scientific">Mycobacterium indicus pranii (strain DSM 45239 / MTCC 9506)</name>
    <dbReference type="NCBI Taxonomy" id="1232724"/>
    <lineage>
        <taxon>Bacteria</taxon>
        <taxon>Bacillati</taxon>
        <taxon>Actinomycetota</taxon>
        <taxon>Actinomycetes</taxon>
        <taxon>Mycobacteriales</taxon>
        <taxon>Mycobacteriaceae</taxon>
        <taxon>Mycobacterium</taxon>
        <taxon>Mycobacterium avium complex (MAC)</taxon>
    </lineage>
</organism>
<dbReference type="SMART" id="SM00943">
    <property type="entry name" value="Prim-Pol"/>
    <property type="match status" value="1"/>
</dbReference>